<dbReference type="EMBL" id="QAOQ01000002">
    <property type="protein sequence ID" value="PTQ99556.1"/>
    <property type="molecule type" value="Genomic_DNA"/>
</dbReference>
<dbReference type="RefSeq" id="WP_107827480.1">
    <property type="nucleotide sequence ID" value="NZ_CP160205.1"/>
</dbReference>
<dbReference type="InterPro" id="IPR005031">
    <property type="entry name" value="COQ10_START"/>
</dbReference>
<keyword evidence="4" id="KW-1185">Reference proteome</keyword>
<evidence type="ECO:0000259" key="2">
    <source>
        <dbReference type="Pfam" id="PF03364"/>
    </source>
</evidence>
<accession>A0A2T5JCR7</accession>
<name>A0A2T5JCR7_9SPHI</name>
<reference evidence="3 4" key="1">
    <citation type="submission" date="2018-04" db="EMBL/GenBank/DDBJ databases">
        <title>Genomic Encyclopedia of Archaeal and Bacterial Type Strains, Phase II (KMG-II): from individual species to whole genera.</title>
        <authorList>
            <person name="Goeker M."/>
        </authorList>
    </citation>
    <scope>NUCLEOTIDE SEQUENCE [LARGE SCALE GENOMIC DNA]</scope>
    <source>
        <strain evidence="3 4">DSM 26809</strain>
    </source>
</reference>
<dbReference type="AlphaFoldDB" id="A0A2T5JCR7"/>
<gene>
    <name evidence="3" type="ORF">C8P68_102381</name>
</gene>
<proteinExistence type="inferred from homology"/>
<feature type="domain" description="Coenzyme Q-binding protein COQ10 START" evidence="2">
    <location>
        <begin position="10"/>
        <end position="136"/>
    </location>
</feature>
<dbReference type="InterPro" id="IPR023393">
    <property type="entry name" value="START-like_dom_sf"/>
</dbReference>
<evidence type="ECO:0000313" key="4">
    <source>
        <dbReference type="Proteomes" id="UP000244168"/>
    </source>
</evidence>
<dbReference type="CDD" id="cd07820">
    <property type="entry name" value="SRPBCC_3"/>
    <property type="match status" value="1"/>
</dbReference>
<comment type="caution">
    <text evidence="3">The sequence shown here is derived from an EMBL/GenBank/DDBJ whole genome shotgun (WGS) entry which is preliminary data.</text>
</comment>
<evidence type="ECO:0000256" key="1">
    <source>
        <dbReference type="ARBA" id="ARBA00008918"/>
    </source>
</evidence>
<organism evidence="3 4">
    <name type="scientific">Mucilaginibacter yixingensis</name>
    <dbReference type="NCBI Taxonomy" id="1295612"/>
    <lineage>
        <taxon>Bacteria</taxon>
        <taxon>Pseudomonadati</taxon>
        <taxon>Bacteroidota</taxon>
        <taxon>Sphingobacteriia</taxon>
        <taxon>Sphingobacteriales</taxon>
        <taxon>Sphingobacteriaceae</taxon>
        <taxon>Mucilaginibacter</taxon>
    </lineage>
</organism>
<dbReference type="Proteomes" id="UP000244168">
    <property type="component" value="Unassembled WGS sequence"/>
</dbReference>
<evidence type="ECO:0000313" key="3">
    <source>
        <dbReference type="EMBL" id="PTQ99556.1"/>
    </source>
</evidence>
<dbReference type="OrthoDB" id="9801773at2"/>
<dbReference type="Gene3D" id="3.30.530.20">
    <property type="match status" value="1"/>
</dbReference>
<protein>
    <submittedName>
        <fullName evidence="3">Ligand-binding SRPBCC domain-containing protein</fullName>
    </submittedName>
</protein>
<dbReference type="SUPFAM" id="SSF55961">
    <property type="entry name" value="Bet v1-like"/>
    <property type="match status" value="1"/>
</dbReference>
<sequence length="161" mass="18324">MITLNLITIIKAPVQTVFDLSRNIDLHATTMQHTGEQAVAGTTTGLIGLNETVTWRARHFGLMLSLTTKITAMENPHQFTDEQVRGPFKRLHHVHRFEQTGGGGTRMIDEFQFESPCGWLGRLTDRLILKRYLTRLLQHRNEVIKNVAEQLVKLNALNPQT</sequence>
<comment type="similarity">
    <text evidence="1">Belongs to the ribosome association toxin RatA family.</text>
</comment>
<dbReference type="Pfam" id="PF03364">
    <property type="entry name" value="Polyketide_cyc"/>
    <property type="match status" value="1"/>
</dbReference>